<evidence type="ECO:0000313" key="2">
    <source>
        <dbReference type="EMBL" id="UWP58088.1"/>
    </source>
</evidence>
<accession>A0ABY5VDP0</accession>
<dbReference type="RefSeq" id="WP_044983227.1">
    <property type="nucleotide sequence ID" value="NZ_CABLBR010000012.1"/>
</dbReference>
<evidence type="ECO:0000313" key="3">
    <source>
        <dbReference type="Proteomes" id="UP001060164"/>
    </source>
</evidence>
<dbReference type="Gene3D" id="1.20.5.620">
    <property type="entry name" value="F1F0 ATP synthase subunit B, membrane domain"/>
    <property type="match status" value="1"/>
</dbReference>
<sequence>MSENELFKTTLMGGYDKDDVMEQMRKMKETHTGEITRLAKEIQKKNSRIEELTERLVSKEEQKEQLERNIKNKYQKYIDHYESISRLVLESQIRAENIIKDAQKKADDIVRQAEKEAQKRIDTVQSEVDRRLADGQSKYIAVQEEMNAIVELINQAQQRFMASYKEVHSIISTMPESLRNFEDDITNDLEVDIREQDPELEAAGKSMREIERKIRKDLDLEDSLDDADDLTEEDLEKFLYKHGIIRKDKMDE</sequence>
<dbReference type="Proteomes" id="UP001060164">
    <property type="component" value="Chromosome"/>
</dbReference>
<proteinExistence type="predicted"/>
<name>A0ABY5VDP0_9FIRM</name>
<feature type="coiled-coil region" evidence="1">
    <location>
        <begin position="21"/>
        <end position="159"/>
    </location>
</feature>
<evidence type="ECO:0000256" key="1">
    <source>
        <dbReference type="SAM" id="Coils"/>
    </source>
</evidence>
<dbReference type="EMBL" id="CP102290">
    <property type="protein sequence ID" value="UWP58088.1"/>
    <property type="molecule type" value="Genomic_DNA"/>
</dbReference>
<gene>
    <name evidence="2" type="ORF">NQ502_11870</name>
</gene>
<organism evidence="2 3">
    <name type="scientific">Ruminococcus gauvreauii</name>
    <dbReference type="NCBI Taxonomy" id="438033"/>
    <lineage>
        <taxon>Bacteria</taxon>
        <taxon>Bacillati</taxon>
        <taxon>Bacillota</taxon>
        <taxon>Clostridia</taxon>
        <taxon>Eubacteriales</taxon>
        <taxon>Oscillospiraceae</taxon>
        <taxon>Ruminococcus</taxon>
    </lineage>
</organism>
<keyword evidence="1" id="KW-0175">Coiled coil</keyword>
<keyword evidence="3" id="KW-1185">Reference proteome</keyword>
<protein>
    <submittedName>
        <fullName evidence="2">DivIVA domain-containing protein</fullName>
    </submittedName>
</protein>
<reference evidence="2" key="1">
    <citation type="journal article" date="2022" name="Cell">
        <title>Design, construction, and in vivo augmentation of a complex gut microbiome.</title>
        <authorList>
            <person name="Cheng A.G."/>
            <person name="Ho P.Y."/>
            <person name="Aranda-Diaz A."/>
            <person name="Jain S."/>
            <person name="Yu F.B."/>
            <person name="Meng X."/>
            <person name="Wang M."/>
            <person name="Iakiviak M."/>
            <person name="Nagashima K."/>
            <person name="Zhao A."/>
            <person name="Murugkar P."/>
            <person name="Patil A."/>
            <person name="Atabakhsh K."/>
            <person name="Weakley A."/>
            <person name="Yan J."/>
            <person name="Brumbaugh A.R."/>
            <person name="Higginbottom S."/>
            <person name="Dimas A."/>
            <person name="Shiver A.L."/>
            <person name="Deutschbauer A."/>
            <person name="Neff N."/>
            <person name="Sonnenburg J.L."/>
            <person name="Huang K.C."/>
            <person name="Fischbach M.A."/>
        </authorList>
    </citation>
    <scope>NUCLEOTIDE SEQUENCE</scope>
    <source>
        <strain evidence="2">DSM 19829</strain>
    </source>
</reference>